<accession>A0A7G6E8M2</accession>
<keyword evidence="4" id="KW-1003">Cell membrane</keyword>
<feature type="transmembrane region" description="Helical" evidence="8">
    <location>
        <begin position="127"/>
        <end position="147"/>
    </location>
</feature>
<dbReference type="InterPro" id="IPR004706">
    <property type="entry name" value="Arsenical-R_Acr3"/>
</dbReference>
<evidence type="ECO:0000256" key="3">
    <source>
        <dbReference type="ARBA" id="ARBA00022448"/>
    </source>
</evidence>
<sequence>MWKKIFLYPAQNLVTTIPIVLVLGFIVGNLADTGFLSEYILVMTILMIYPTMIGMQLRETFSRAHGKVLLIAHILNFIIIPLLAYSIGLIFLGDNPRFIAGLVLASLLPTSGMTISWTALFQGNVSAAIKLTVTGLILGSLLTPWYLFILVGQLVPVDLWATFKTIITVVFLPLLAGSLTYRGLLKRLSKEDFQKKIKPLLPAFSVWAMLAIIFVSISMKAKIMIAHPQLLLTSLLALLIFYLSNFLISTIIARTFFTPKDGVALIYGTVMRNLSLALGLAVTNFGAESALLVTLAFIIQVQGAAWFGSLSRRYQWLGAS</sequence>
<feature type="transmembrane region" description="Helical" evidence="8">
    <location>
        <begin position="69"/>
        <end position="92"/>
    </location>
</feature>
<evidence type="ECO:0000256" key="1">
    <source>
        <dbReference type="ARBA" id="ARBA00004651"/>
    </source>
</evidence>
<gene>
    <name evidence="9" type="ORF">BR63_13105</name>
</gene>
<evidence type="ECO:0000256" key="4">
    <source>
        <dbReference type="ARBA" id="ARBA00022475"/>
    </source>
</evidence>
<dbReference type="OrthoDB" id="1551454at2"/>
<dbReference type="Pfam" id="PF01758">
    <property type="entry name" value="SBF"/>
    <property type="match status" value="1"/>
</dbReference>
<evidence type="ECO:0000256" key="2">
    <source>
        <dbReference type="ARBA" id="ARBA00010110"/>
    </source>
</evidence>
<dbReference type="EMBL" id="CP045798">
    <property type="protein sequence ID" value="QNB48426.1"/>
    <property type="molecule type" value="Genomic_DNA"/>
</dbReference>
<feature type="transmembrane region" description="Helical" evidence="8">
    <location>
        <begin position="231"/>
        <end position="252"/>
    </location>
</feature>
<organism evidence="9 10">
    <name type="scientific">Thermanaerosceptrum fracticalcis</name>
    <dbReference type="NCBI Taxonomy" id="1712410"/>
    <lineage>
        <taxon>Bacteria</taxon>
        <taxon>Bacillati</taxon>
        <taxon>Bacillota</taxon>
        <taxon>Clostridia</taxon>
        <taxon>Eubacteriales</taxon>
        <taxon>Peptococcaceae</taxon>
        <taxon>Thermanaerosceptrum</taxon>
    </lineage>
</organism>
<keyword evidence="10" id="KW-1185">Reference proteome</keyword>
<dbReference type="Proteomes" id="UP000515847">
    <property type="component" value="Chromosome"/>
</dbReference>
<feature type="transmembrane region" description="Helical" evidence="8">
    <location>
        <begin position="159"/>
        <end position="179"/>
    </location>
</feature>
<comment type="similarity">
    <text evidence="2">Belongs to the arsenical resistance-3 (ACR3) (TC 2.A.59) family.</text>
</comment>
<name>A0A7G6E8M2_THEFR</name>
<keyword evidence="3" id="KW-0813">Transport</keyword>
<evidence type="ECO:0000256" key="6">
    <source>
        <dbReference type="ARBA" id="ARBA00022989"/>
    </source>
</evidence>
<keyword evidence="7 8" id="KW-0472">Membrane</keyword>
<evidence type="ECO:0000313" key="9">
    <source>
        <dbReference type="EMBL" id="QNB48426.1"/>
    </source>
</evidence>
<dbReference type="GO" id="GO:0015297">
    <property type="term" value="F:antiporter activity"/>
    <property type="evidence" value="ECO:0007669"/>
    <property type="project" value="InterPro"/>
</dbReference>
<protein>
    <submittedName>
        <fullName evidence="9">Arsenic resistance protein</fullName>
    </submittedName>
</protein>
<dbReference type="GO" id="GO:0015104">
    <property type="term" value="F:antimonite transmembrane transporter activity"/>
    <property type="evidence" value="ECO:0007669"/>
    <property type="project" value="TreeGrafter"/>
</dbReference>
<dbReference type="PANTHER" id="PTHR43057">
    <property type="entry name" value="ARSENITE EFFLUX TRANSPORTER"/>
    <property type="match status" value="1"/>
</dbReference>
<feature type="transmembrane region" description="Helical" evidence="8">
    <location>
        <begin position="98"/>
        <end position="120"/>
    </location>
</feature>
<evidence type="ECO:0000313" key="10">
    <source>
        <dbReference type="Proteomes" id="UP000515847"/>
    </source>
</evidence>
<evidence type="ECO:0000256" key="8">
    <source>
        <dbReference type="SAM" id="Phobius"/>
    </source>
</evidence>
<dbReference type="InterPro" id="IPR002657">
    <property type="entry name" value="BilAc:Na_symport/Acr3"/>
</dbReference>
<dbReference type="GO" id="GO:0005886">
    <property type="term" value="C:plasma membrane"/>
    <property type="evidence" value="ECO:0007669"/>
    <property type="project" value="UniProtKB-SubCell"/>
</dbReference>
<dbReference type="KEGG" id="tfr:BR63_13105"/>
<dbReference type="GO" id="GO:0015105">
    <property type="term" value="F:arsenite transmembrane transporter activity"/>
    <property type="evidence" value="ECO:0007669"/>
    <property type="project" value="TreeGrafter"/>
</dbReference>
<feature type="transmembrane region" description="Helical" evidence="8">
    <location>
        <begin position="200"/>
        <end position="219"/>
    </location>
</feature>
<dbReference type="InterPro" id="IPR038770">
    <property type="entry name" value="Na+/solute_symporter_sf"/>
</dbReference>
<evidence type="ECO:0000256" key="5">
    <source>
        <dbReference type="ARBA" id="ARBA00022692"/>
    </source>
</evidence>
<reference evidence="9 10" key="1">
    <citation type="journal article" date="2019" name="Front. Microbiol.">
        <title>Thermoanaerosceptrum fracticalcis gen. nov. sp. nov., a Novel Fumarate-Fermenting Microorganism From a Deep Fractured Carbonate Aquifer of the US Great Basin.</title>
        <authorList>
            <person name="Hamilton-Brehm S.D."/>
            <person name="Stewart L.E."/>
            <person name="Zavarin M."/>
            <person name="Caldwell M."/>
            <person name="Lawson P.A."/>
            <person name="Onstott T.C."/>
            <person name="Grzymski J."/>
            <person name="Neveux I."/>
            <person name="Lollar B.S."/>
            <person name="Russell C.E."/>
            <person name="Moser D.P."/>
        </authorList>
    </citation>
    <scope>NUCLEOTIDE SEQUENCE [LARGE SCALE GENOMIC DNA]</scope>
    <source>
        <strain evidence="9 10">DRI-13</strain>
    </source>
</reference>
<proteinExistence type="inferred from homology"/>
<feature type="transmembrane region" description="Helical" evidence="8">
    <location>
        <begin position="37"/>
        <end position="57"/>
    </location>
</feature>
<keyword evidence="5 8" id="KW-0812">Transmembrane</keyword>
<keyword evidence="6 8" id="KW-1133">Transmembrane helix</keyword>
<comment type="subcellular location">
    <subcellularLocation>
        <location evidence="1">Cell membrane</location>
        <topology evidence="1">Multi-pass membrane protein</topology>
    </subcellularLocation>
</comment>
<dbReference type="PANTHER" id="PTHR43057:SF1">
    <property type="entry name" value="ARSENICAL-RESISTANCE PROTEIN 3"/>
    <property type="match status" value="1"/>
</dbReference>
<evidence type="ECO:0000256" key="7">
    <source>
        <dbReference type="ARBA" id="ARBA00023136"/>
    </source>
</evidence>
<feature type="transmembrane region" description="Helical" evidence="8">
    <location>
        <begin position="12"/>
        <end position="31"/>
    </location>
</feature>
<dbReference type="AlphaFoldDB" id="A0A7G6E8M2"/>
<dbReference type="Gene3D" id="1.20.1530.20">
    <property type="match status" value="1"/>
</dbReference>